<organism evidence="13 14">
    <name type="scientific">Byssothecium circinans</name>
    <dbReference type="NCBI Taxonomy" id="147558"/>
    <lineage>
        <taxon>Eukaryota</taxon>
        <taxon>Fungi</taxon>
        <taxon>Dikarya</taxon>
        <taxon>Ascomycota</taxon>
        <taxon>Pezizomycotina</taxon>
        <taxon>Dothideomycetes</taxon>
        <taxon>Pleosporomycetidae</taxon>
        <taxon>Pleosporales</taxon>
        <taxon>Massarineae</taxon>
        <taxon>Massarinaceae</taxon>
        <taxon>Byssothecium</taxon>
    </lineage>
</organism>
<dbReference type="FunFam" id="3.40.50.300:FF:000008">
    <property type="entry name" value="ATP-dependent RNA helicase RhlB"/>
    <property type="match status" value="1"/>
</dbReference>
<dbReference type="PROSITE" id="PS51195">
    <property type="entry name" value="Q_MOTIF"/>
    <property type="match status" value="1"/>
</dbReference>
<feature type="compositionally biased region" description="Gly residues" evidence="9">
    <location>
        <begin position="627"/>
        <end position="640"/>
    </location>
</feature>
<evidence type="ECO:0000259" key="12">
    <source>
        <dbReference type="PROSITE" id="PS51195"/>
    </source>
</evidence>
<dbReference type="EMBL" id="ML977054">
    <property type="protein sequence ID" value="KAF1948575.1"/>
    <property type="molecule type" value="Genomic_DNA"/>
</dbReference>
<feature type="domain" description="DEAD-box RNA helicase Q" evidence="12">
    <location>
        <begin position="120"/>
        <end position="148"/>
    </location>
</feature>
<dbReference type="Pfam" id="PF00271">
    <property type="entry name" value="Helicase_C"/>
    <property type="match status" value="1"/>
</dbReference>
<feature type="short sequence motif" description="Q motif" evidence="7">
    <location>
        <begin position="120"/>
        <end position="148"/>
    </location>
</feature>
<dbReference type="GO" id="GO:0003724">
    <property type="term" value="F:RNA helicase activity"/>
    <property type="evidence" value="ECO:0007669"/>
    <property type="project" value="UniProtKB-EC"/>
</dbReference>
<dbReference type="GO" id="GO:0016787">
    <property type="term" value="F:hydrolase activity"/>
    <property type="evidence" value="ECO:0007669"/>
    <property type="project" value="UniProtKB-KW"/>
</dbReference>
<dbReference type="PANTHER" id="PTHR47958">
    <property type="entry name" value="ATP-DEPENDENT RNA HELICASE DBP3"/>
    <property type="match status" value="1"/>
</dbReference>
<comment type="catalytic activity">
    <reaction evidence="6">
        <text>ATP + H2O = ADP + phosphate + H(+)</text>
        <dbReference type="Rhea" id="RHEA:13065"/>
        <dbReference type="ChEBI" id="CHEBI:15377"/>
        <dbReference type="ChEBI" id="CHEBI:15378"/>
        <dbReference type="ChEBI" id="CHEBI:30616"/>
        <dbReference type="ChEBI" id="CHEBI:43474"/>
        <dbReference type="ChEBI" id="CHEBI:456216"/>
        <dbReference type="EC" id="3.6.4.13"/>
    </reaction>
</comment>
<dbReference type="PROSITE" id="PS00039">
    <property type="entry name" value="DEAD_ATP_HELICASE"/>
    <property type="match status" value="1"/>
</dbReference>
<feature type="compositionally biased region" description="Low complexity" evidence="9">
    <location>
        <begin position="588"/>
        <end position="611"/>
    </location>
</feature>
<dbReference type="CDD" id="cd18787">
    <property type="entry name" value="SF2_C_DEAD"/>
    <property type="match status" value="1"/>
</dbReference>
<dbReference type="InterPro" id="IPR001650">
    <property type="entry name" value="Helicase_C-like"/>
</dbReference>
<feature type="region of interest" description="Disordered" evidence="9">
    <location>
        <begin position="554"/>
        <end position="648"/>
    </location>
</feature>
<dbReference type="InterPro" id="IPR011545">
    <property type="entry name" value="DEAD/DEAH_box_helicase_dom"/>
</dbReference>
<feature type="domain" description="Helicase ATP-binding" evidence="10">
    <location>
        <begin position="151"/>
        <end position="347"/>
    </location>
</feature>
<accession>A0A6A5T6K0</accession>
<keyword evidence="14" id="KW-1185">Reference proteome</keyword>
<keyword evidence="4 8" id="KW-0347">Helicase</keyword>
<reference evidence="13" key="1">
    <citation type="journal article" date="2020" name="Stud. Mycol.">
        <title>101 Dothideomycetes genomes: a test case for predicting lifestyles and emergence of pathogens.</title>
        <authorList>
            <person name="Haridas S."/>
            <person name="Albert R."/>
            <person name="Binder M."/>
            <person name="Bloem J."/>
            <person name="Labutti K."/>
            <person name="Salamov A."/>
            <person name="Andreopoulos B."/>
            <person name="Baker S."/>
            <person name="Barry K."/>
            <person name="Bills G."/>
            <person name="Bluhm B."/>
            <person name="Cannon C."/>
            <person name="Castanera R."/>
            <person name="Culley D."/>
            <person name="Daum C."/>
            <person name="Ezra D."/>
            <person name="Gonzalez J."/>
            <person name="Henrissat B."/>
            <person name="Kuo A."/>
            <person name="Liang C."/>
            <person name="Lipzen A."/>
            <person name="Lutzoni F."/>
            <person name="Magnuson J."/>
            <person name="Mondo S."/>
            <person name="Nolan M."/>
            <person name="Ohm R."/>
            <person name="Pangilinan J."/>
            <person name="Park H.-J."/>
            <person name="Ramirez L."/>
            <person name="Alfaro M."/>
            <person name="Sun H."/>
            <person name="Tritt A."/>
            <person name="Yoshinaga Y."/>
            <person name="Zwiers L.-H."/>
            <person name="Turgeon B."/>
            <person name="Goodwin S."/>
            <person name="Spatafora J."/>
            <person name="Crous P."/>
            <person name="Grigoriev I."/>
        </authorList>
    </citation>
    <scope>NUCLEOTIDE SEQUENCE</scope>
    <source>
        <strain evidence="13">CBS 675.92</strain>
    </source>
</reference>
<dbReference type="InterPro" id="IPR000629">
    <property type="entry name" value="RNA-helicase_DEAD-box_CS"/>
</dbReference>
<keyword evidence="5 8" id="KW-0067">ATP-binding</keyword>
<dbReference type="InterPro" id="IPR014014">
    <property type="entry name" value="RNA_helicase_DEAD_Q_motif"/>
</dbReference>
<dbReference type="GO" id="GO:0003676">
    <property type="term" value="F:nucleic acid binding"/>
    <property type="evidence" value="ECO:0007669"/>
    <property type="project" value="InterPro"/>
</dbReference>
<evidence type="ECO:0000259" key="10">
    <source>
        <dbReference type="PROSITE" id="PS51192"/>
    </source>
</evidence>
<dbReference type="Pfam" id="PF00270">
    <property type="entry name" value="DEAD"/>
    <property type="match status" value="1"/>
</dbReference>
<dbReference type="Gene3D" id="3.40.50.300">
    <property type="entry name" value="P-loop containing nucleotide triphosphate hydrolases"/>
    <property type="match status" value="2"/>
</dbReference>
<evidence type="ECO:0000313" key="14">
    <source>
        <dbReference type="Proteomes" id="UP000800035"/>
    </source>
</evidence>
<evidence type="ECO:0000259" key="11">
    <source>
        <dbReference type="PROSITE" id="PS51194"/>
    </source>
</evidence>
<gene>
    <name evidence="13" type="ORF">CC80DRAFT_431331</name>
</gene>
<feature type="domain" description="Helicase C-terminal" evidence="11">
    <location>
        <begin position="359"/>
        <end position="523"/>
    </location>
</feature>
<dbReference type="InterPro" id="IPR014001">
    <property type="entry name" value="Helicase_ATP-bd"/>
</dbReference>
<evidence type="ECO:0000256" key="5">
    <source>
        <dbReference type="ARBA" id="ARBA00022840"/>
    </source>
</evidence>
<dbReference type="SMART" id="SM00487">
    <property type="entry name" value="DEXDc"/>
    <property type="match status" value="1"/>
</dbReference>
<dbReference type="Proteomes" id="UP000800035">
    <property type="component" value="Unassembled WGS sequence"/>
</dbReference>
<evidence type="ECO:0000256" key="3">
    <source>
        <dbReference type="ARBA" id="ARBA00022801"/>
    </source>
</evidence>
<dbReference type="EC" id="3.6.4.13" evidence="1"/>
<proteinExistence type="inferred from homology"/>
<sequence length="648" mass="69828">MSDAGSNPPVVDAAAEARAKQLAEDIEKAKAAGWTNPIPFQYAQVVGGEAAADATRDDAAWLSDAVVYAWDDEFGEVGPKNEEVEKMLYEDPYGQRIGQQIQALSFKVSVEGAEQVLPVRDFNDAGLHPIMLENVQLCKYTTPTPIQAYTIPAVLTGHDVVAIAQTGSGKTAAFLIPIMSRLMGKTRQLAAPRPNPLRYNPATDRVRAEPLVLVVCPTRELACQIFDEARRLCYRTMLRPCVIYGGAPSKNQREQLEMGCDILIATPGRLADFMSNMNLLSLERLKFTIIDEADELLSTGWEDIMERLFAASSSNQDADHTFLMFSATFPKSARKLAREYMEEDFVRIKVGRVGSTHANIKQQVVYVEESAKNQALFDLIFSEPPQRTLIFVNAKAKCDIVDDFLYNKGLPTTSIHSDRTQREREDALRAFRTGRAPIMVATGVSARGLDVANIKHVINYDLPSTQHDGITEYVHRIGRTARIGNEGKATSFFNDRNDDIAEDLVKILLESKQDIPDFLEQHKPADPDNIEWHDGTDDESEVGDFDGGGFGGEVAGEAAGGFGGPADSFGGPADSFGGPADSFGGPADSFGGPADSFGGAAADGFNASAADGFGGQADGFNASAADGFGGGDAAWGGGDDANGKVDSW</sequence>
<feature type="compositionally biased region" description="Low complexity" evidence="9">
    <location>
        <begin position="565"/>
        <end position="574"/>
    </location>
</feature>
<dbReference type="GO" id="GO:0005524">
    <property type="term" value="F:ATP binding"/>
    <property type="evidence" value="ECO:0007669"/>
    <property type="project" value="UniProtKB-KW"/>
</dbReference>
<evidence type="ECO:0000256" key="4">
    <source>
        <dbReference type="ARBA" id="ARBA00022806"/>
    </source>
</evidence>
<dbReference type="OrthoDB" id="196131at2759"/>
<feature type="compositionally biased region" description="Gly residues" evidence="9">
    <location>
        <begin position="554"/>
        <end position="564"/>
    </location>
</feature>
<evidence type="ECO:0000313" key="13">
    <source>
        <dbReference type="EMBL" id="KAF1948575.1"/>
    </source>
</evidence>
<dbReference type="AlphaFoldDB" id="A0A6A5T6K0"/>
<dbReference type="PROSITE" id="PS51192">
    <property type="entry name" value="HELICASE_ATP_BIND_1"/>
    <property type="match status" value="1"/>
</dbReference>
<dbReference type="InterPro" id="IPR027417">
    <property type="entry name" value="P-loop_NTPase"/>
</dbReference>
<evidence type="ECO:0000256" key="6">
    <source>
        <dbReference type="ARBA" id="ARBA00047984"/>
    </source>
</evidence>
<keyword evidence="3 8" id="KW-0378">Hydrolase</keyword>
<name>A0A6A5T6K0_9PLEO</name>
<evidence type="ECO:0000256" key="8">
    <source>
        <dbReference type="RuleBase" id="RU000492"/>
    </source>
</evidence>
<evidence type="ECO:0000256" key="2">
    <source>
        <dbReference type="ARBA" id="ARBA00022741"/>
    </source>
</evidence>
<evidence type="ECO:0000256" key="7">
    <source>
        <dbReference type="PROSITE-ProRule" id="PRU00552"/>
    </source>
</evidence>
<evidence type="ECO:0000256" key="1">
    <source>
        <dbReference type="ARBA" id="ARBA00012552"/>
    </source>
</evidence>
<dbReference type="PROSITE" id="PS51194">
    <property type="entry name" value="HELICASE_CTER"/>
    <property type="match status" value="1"/>
</dbReference>
<evidence type="ECO:0000256" key="9">
    <source>
        <dbReference type="SAM" id="MobiDB-lite"/>
    </source>
</evidence>
<protein>
    <recommendedName>
        <fullName evidence="1">RNA helicase</fullName>
        <ecNumber evidence="1">3.6.4.13</ecNumber>
    </recommendedName>
</protein>
<comment type="similarity">
    <text evidence="8">Belongs to the DEAD box helicase family.</text>
</comment>
<dbReference type="SMART" id="SM00490">
    <property type="entry name" value="HELICc"/>
    <property type="match status" value="1"/>
</dbReference>
<dbReference type="SUPFAM" id="SSF52540">
    <property type="entry name" value="P-loop containing nucleoside triphosphate hydrolases"/>
    <property type="match status" value="1"/>
</dbReference>
<keyword evidence="2 8" id="KW-0547">Nucleotide-binding</keyword>